<keyword evidence="1" id="KW-1133">Transmembrane helix</keyword>
<dbReference type="EMBL" id="JAKWJU010000002">
    <property type="protein sequence ID" value="MCH6163828.1"/>
    <property type="molecule type" value="Genomic_DNA"/>
</dbReference>
<feature type="transmembrane region" description="Helical" evidence="1">
    <location>
        <begin position="38"/>
        <end position="56"/>
    </location>
</feature>
<gene>
    <name evidence="2" type="ORF">MMA15_26530</name>
</gene>
<accession>A0ABS9T5U6</accession>
<sequence>MSTGTDALPRPRSAHGHVTQARVLISEWVKLRTVRSTFFTLVAATIAMVGLGPLFAEVTADRWPDLTAAERAAYEPAALSLVGYYLAQLAIGVLGVLVITGEYSTGMIRATLSAVPRRLPVLWAKAAVYGTVVWVLMTAASLAAFVVSQDLLKPTGIGTSLADPGVTRVVLGNGLYLTMLGLLSVGIGALIRNTAGGTTTVFGLLLVVPEVVKTLPAHWAETIGEYLPNNAGRAVTVLHPGPGSLAPWTGFAVLCLYAAVALAAAAVTLKRRDA</sequence>
<proteinExistence type="predicted"/>
<keyword evidence="1" id="KW-0812">Transmembrane</keyword>
<comment type="caution">
    <text evidence="2">The sequence shown here is derived from an EMBL/GenBank/DDBJ whole genome shotgun (WGS) entry which is preliminary data.</text>
</comment>
<name>A0ABS9T5U6_9ACTN</name>
<protein>
    <submittedName>
        <fullName evidence="2">ABC transporter permease subunit</fullName>
    </submittedName>
</protein>
<feature type="transmembrane region" description="Helical" evidence="1">
    <location>
        <begin position="126"/>
        <end position="148"/>
    </location>
</feature>
<evidence type="ECO:0000256" key="1">
    <source>
        <dbReference type="SAM" id="Phobius"/>
    </source>
</evidence>
<reference evidence="2" key="1">
    <citation type="submission" date="2022-03" db="EMBL/GenBank/DDBJ databases">
        <authorList>
            <person name="Santos J.D.N."/>
            <person name="Kallscheuer N."/>
            <person name="Jogler C."/>
            <person name="Lage O.M."/>
        </authorList>
    </citation>
    <scope>NUCLEOTIDE SEQUENCE</scope>
    <source>
        <strain evidence="2">M600PL45_2</strain>
    </source>
</reference>
<keyword evidence="1" id="KW-0472">Membrane</keyword>
<evidence type="ECO:0000313" key="2">
    <source>
        <dbReference type="EMBL" id="MCH6163828.1"/>
    </source>
</evidence>
<feature type="transmembrane region" description="Helical" evidence="1">
    <location>
        <begin position="169"/>
        <end position="191"/>
    </location>
</feature>
<feature type="transmembrane region" description="Helical" evidence="1">
    <location>
        <begin position="248"/>
        <end position="269"/>
    </location>
</feature>
<dbReference type="RefSeq" id="WP_241062693.1">
    <property type="nucleotide sequence ID" value="NZ_JAKWJU010000002.1"/>
</dbReference>
<feature type="transmembrane region" description="Helical" evidence="1">
    <location>
        <begin position="77"/>
        <end position="99"/>
    </location>
</feature>
<dbReference type="Proteomes" id="UP001166784">
    <property type="component" value="Unassembled WGS sequence"/>
</dbReference>
<reference evidence="2" key="2">
    <citation type="journal article" date="2023" name="Int. J. Syst. Evol. Microbiol.">
        <title>Streptomyces marispadix sp. nov., isolated from marine beach sediment of the Northern Coast of Portugal.</title>
        <authorList>
            <person name="dos Santos J.D.N."/>
            <person name="Vitorino I.R."/>
            <person name="Kallscheuer N."/>
            <person name="Srivastava A."/>
            <person name="Krautwurst S."/>
            <person name="Marz M."/>
            <person name="Jogler C."/>
            <person name="Lobo Da Cunha A."/>
            <person name="Catita J."/>
            <person name="Goncalves H."/>
            <person name="Gonzalez I."/>
            <person name="Reyes F."/>
            <person name="Lage O.M."/>
        </authorList>
    </citation>
    <scope>NUCLEOTIDE SEQUENCE</scope>
    <source>
        <strain evidence="2">M600PL45_2</strain>
    </source>
</reference>
<organism evidence="2 3">
    <name type="scientific">Streptomyces marispadix</name>
    <dbReference type="NCBI Taxonomy" id="2922868"/>
    <lineage>
        <taxon>Bacteria</taxon>
        <taxon>Bacillati</taxon>
        <taxon>Actinomycetota</taxon>
        <taxon>Actinomycetes</taxon>
        <taxon>Kitasatosporales</taxon>
        <taxon>Streptomycetaceae</taxon>
        <taxon>Streptomyces</taxon>
    </lineage>
</organism>
<evidence type="ECO:0000313" key="3">
    <source>
        <dbReference type="Proteomes" id="UP001166784"/>
    </source>
</evidence>
<keyword evidence="3" id="KW-1185">Reference proteome</keyword>